<comment type="caution">
    <text evidence="8">The sequence shown here is derived from an EMBL/GenBank/DDBJ whole genome shotgun (WGS) entry which is preliminary data.</text>
</comment>
<protein>
    <submittedName>
        <fullName evidence="8">EamA domain-containing membrane protein RarD</fullName>
    </submittedName>
</protein>
<feature type="transmembrane region" description="Helical" evidence="6">
    <location>
        <begin position="114"/>
        <end position="134"/>
    </location>
</feature>
<feature type="transmembrane region" description="Helical" evidence="6">
    <location>
        <begin position="140"/>
        <end position="158"/>
    </location>
</feature>
<reference evidence="8 9" key="1">
    <citation type="submission" date="2019-03" db="EMBL/GenBank/DDBJ databases">
        <title>Genomic Encyclopedia of Type Strains, Phase IV (KMG-IV): sequencing the most valuable type-strain genomes for metagenomic binning, comparative biology and taxonomic classification.</title>
        <authorList>
            <person name="Goeker M."/>
        </authorList>
    </citation>
    <scope>NUCLEOTIDE SEQUENCE [LARGE SCALE GENOMIC DNA]</scope>
    <source>
        <strain evidence="8 9">DSM 12121</strain>
    </source>
</reference>
<dbReference type="RefSeq" id="WP_133588762.1">
    <property type="nucleotide sequence ID" value="NZ_SNVV01000002.1"/>
</dbReference>
<feature type="transmembrane region" description="Helical" evidence="6">
    <location>
        <begin position="202"/>
        <end position="224"/>
    </location>
</feature>
<keyword evidence="9" id="KW-1185">Reference proteome</keyword>
<comment type="subcellular location">
    <subcellularLocation>
        <location evidence="1">Membrane</location>
        <topology evidence="1">Multi-pass membrane protein</topology>
    </subcellularLocation>
</comment>
<evidence type="ECO:0000313" key="8">
    <source>
        <dbReference type="EMBL" id="TDN56133.1"/>
    </source>
</evidence>
<organism evidence="8 9">
    <name type="scientific">Azoarcus indigens</name>
    <dbReference type="NCBI Taxonomy" id="29545"/>
    <lineage>
        <taxon>Bacteria</taxon>
        <taxon>Pseudomonadati</taxon>
        <taxon>Pseudomonadota</taxon>
        <taxon>Betaproteobacteria</taxon>
        <taxon>Rhodocyclales</taxon>
        <taxon>Zoogloeaceae</taxon>
        <taxon>Azoarcus</taxon>
    </lineage>
</organism>
<dbReference type="SUPFAM" id="SSF103481">
    <property type="entry name" value="Multidrug resistance efflux transporter EmrE"/>
    <property type="match status" value="2"/>
</dbReference>
<dbReference type="OrthoDB" id="5430053at2"/>
<feature type="transmembrane region" description="Helical" evidence="6">
    <location>
        <begin position="86"/>
        <end position="107"/>
    </location>
</feature>
<sequence>MIALVVMALIWGYNWVVMKKVVPYADPFDFSAIRTLLGATALFLVLVAARRPMRLRAPRRVMLLGLLQTAAFTGLVQWALVSGGAGKTAVLVYTMPFWLLPLAWALLGERVRRVQWIAIATAALGLLLVLEPWSMRGSPLASLLALGGGLAWALATVVAKRIRREVEMDLLALTAWQMLFGALALCLVAMALPSRPITPAPYFFFALGFTALLATGFAWLLWLYVLQHLSAGMAGLSALGIPLIGVLAGWLELGERPSSAELGGMALICAALAFSSLWSAWRGQRLARQAEAAAAAGS</sequence>
<dbReference type="AlphaFoldDB" id="A0A4R6ED77"/>
<dbReference type="PANTHER" id="PTHR32322">
    <property type="entry name" value="INNER MEMBRANE TRANSPORTER"/>
    <property type="match status" value="1"/>
</dbReference>
<evidence type="ECO:0000256" key="3">
    <source>
        <dbReference type="ARBA" id="ARBA00022692"/>
    </source>
</evidence>
<dbReference type="EMBL" id="SNVV01000002">
    <property type="protein sequence ID" value="TDN56133.1"/>
    <property type="molecule type" value="Genomic_DNA"/>
</dbReference>
<keyword evidence="3 6" id="KW-0812">Transmembrane</keyword>
<dbReference type="Pfam" id="PF00892">
    <property type="entry name" value="EamA"/>
    <property type="match status" value="2"/>
</dbReference>
<dbReference type="PANTHER" id="PTHR32322:SF2">
    <property type="entry name" value="EAMA DOMAIN-CONTAINING PROTEIN"/>
    <property type="match status" value="1"/>
</dbReference>
<gene>
    <name evidence="8" type="ORF">C7389_10268</name>
</gene>
<feature type="transmembrane region" description="Helical" evidence="6">
    <location>
        <begin position="262"/>
        <end position="281"/>
    </location>
</feature>
<evidence type="ECO:0000256" key="2">
    <source>
        <dbReference type="ARBA" id="ARBA00007362"/>
    </source>
</evidence>
<feature type="transmembrane region" description="Helical" evidence="6">
    <location>
        <begin position="170"/>
        <end position="190"/>
    </location>
</feature>
<feature type="domain" description="EamA" evidence="7">
    <location>
        <begin position="141"/>
        <end position="276"/>
    </location>
</feature>
<feature type="domain" description="EamA" evidence="7">
    <location>
        <begin position="2"/>
        <end position="130"/>
    </location>
</feature>
<name>A0A4R6ED77_9RHOO</name>
<dbReference type="InterPro" id="IPR000620">
    <property type="entry name" value="EamA_dom"/>
</dbReference>
<proteinExistence type="inferred from homology"/>
<accession>A0A4R6ED77</accession>
<evidence type="ECO:0000256" key="6">
    <source>
        <dbReference type="SAM" id="Phobius"/>
    </source>
</evidence>
<dbReference type="InterPro" id="IPR050638">
    <property type="entry name" value="AA-Vitamin_Transporters"/>
</dbReference>
<comment type="similarity">
    <text evidence="2">Belongs to the EamA transporter family.</text>
</comment>
<dbReference type="Proteomes" id="UP000295129">
    <property type="component" value="Unassembled WGS sequence"/>
</dbReference>
<feature type="transmembrane region" description="Helical" evidence="6">
    <location>
        <begin position="231"/>
        <end position="250"/>
    </location>
</feature>
<evidence type="ECO:0000256" key="1">
    <source>
        <dbReference type="ARBA" id="ARBA00004141"/>
    </source>
</evidence>
<evidence type="ECO:0000256" key="5">
    <source>
        <dbReference type="ARBA" id="ARBA00023136"/>
    </source>
</evidence>
<evidence type="ECO:0000259" key="7">
    <source>
        <dbReference type="Pfam" id="PF00892"/>
    </source>
</evidence>
<feature type="transmembrane region" description="Helical" evidence="6">
    <location>
        <begin position="29"/>
        <end position="49"/>
    </location>
</feature>
<feature type="transmembrane region" description="Helical" evidence="6">
    <location>
        <begin position="61"/>
        <end position="80"/>
    </location>
</feature>
<dbReference type="InterPro" id="IPR037185">
    <property type="entry name" value="EmrE-like"/>
</dbReference>
<evidence type="ECO:0000313" key="9">
    <source>
        <dbReference type="Proteomes" id="UP000295129"/>
    </source>
</evidence>
<keyword evidence="5 6" id="KW-0472">Membrane</keyword>
<evidence type="ECO:0000256" key="4">
    <source>
        <dbReference type="ARBA" id="ARBA00022989"/>
    </source>
</evidence>
<keyword evidence="4 6" id="KW-1133">Transmembrane helix</keyword>
<dbReference type="GO" id="GO:0016020">
    <property type="term" value="C:membrane"/>
    <property type="evidence" value="ECO:0007669"/>
    <property type="project" value="UniProtKB-SubCell"/>
</dbReference>